<evidence type="ECO:0000256" key="2">
    <source>
        <dbReference type="ARBA" id="ARBA00022603"/>
    </source>
</evidence>
<dbReference type="Pfam" id="PF08241">
    <property type="entry name" value="Methyltransf_11"/>
    <property type="match status" value="1"/>
</dbReference>
<dbReference type="EMBL" id="CAKKNE010000001">
    <property type="protein sequence ID" value="CAH0366534.1"/>
    <property type="molecule type" value="Genomic_DNA"/>
</dbReference>
<dbReference type="InterPro" id="IPR051419">
    <property type="entry name" value="Lys/N-term_MeTrsfase_sf"/>
</dbReference>
<dbReference type="PANTHER" id="PTHR12176:SF79">
    <property type="entry name" value="METHYLTRANSFERASE TYPE 11 DOMAIN-CONTAINING PROTEIN"/>
    <property type="match status" value="1"/>
</dbReference>
<organism evidence="6 7">
    <name type="scientific">Pelagomonas calceolata</name>
    <dbReference type="NCBI Taxonomy" id="35677"/>
    <lineage>
        <taxon>Eukaryota</taxon>
        <taxon>Sar</taxon>
        <taxon>Stramenopiles</taxon>
        <taxon>Ochrophyta</taxon>
        <taxon>Pelagophyceae</taxon>
        <taxon>Pelagomonadales</taxon>
        <taxon>Pelagomonadaceae</taxon>
        <taxon>Pelagomonas</taxon>
    </lineage>
</organism>
<protein>
    <recommendedName>
        <fullName evidence="8">Methyltransferase type 11 domain-containing protein</fullName>
    </recommendedName>
</protein>
<evidence type="ECO:0000259" key="5">
    <source>
        <dbReference type="Pfam" id="PF08241"/>
    </source>
</evidence>
<feature type="non-terminal residue" evidence="6">
    <location>
        <position position="1"/>
    </location>
</feature>
<accession>A0A8J2WTG3</accession>
<evidence type="ECO:0000256" key="3">
    <source>
        <dbReference type="ARBA" id="ARBA00022679"/>
    </source>
</evidence>
<sequence length="480" mass="53425">YADASYWHDRYATQDAAFEWLCGWRPLAPLWRRRVGAARRVLHAGCGTSTVGADLGAVNVDVAPECVEAMRRRRPDGDWRVADCLDLPFAPNSFDAVLDKGTLDAFCCDRDAKQAARRAEQYVRGVFRVLRPGGVLFVVSFSETRLRHLQRVPWASHTVDTLRNERNQAVHVYVLRKPRRRRFVVGAVLAALAYAMHRHVRTRAVVAAEDLEPTAGAAQCNYELLKSFTRVAAGLDWTLGAGTLLGALRSEPAGLLPWEHDVDVYIPARDAAALAERLQKCAPGRRDAAACGALLWRGFVDGRGDECCGFGYKAFHATSTACELDVLVLAASSYAPWTHGKRFGWTSWPPFPRVVAAFSHEAGPLDYLVIPEDIDRGNLLQGDRWDAAGRFRGPEVAFFQDEYFGPGEFAPREALAMYDLEVFVPHDAWASLNRTYGPSCSYTARVDEHGGVYVDLRRREHAHLKRPADITIVDVFGNNN</sequence>
<dbReference type="AlphaFoldDB" id="A0A8J2WTG3"/>
<keyword evidence="3" id="KW-0808">Transferase</keyword>
<dbReference type="InterPro" id="IPR013216">
    <property type="entry name" value="Methyltransf_11"/>
</dbReference>
<dbReference type="PANTHER" id="PTHR12176">
    <property type="entry name" value="SAM-DEPENDENT METHYLTRANSFERASE SUPERFAMILY PROTEIN"/>
    <property type="match status" value="1"/>
</dbReference>
<evidence type="ECO:0008006" key="8">
    <source>
        <dbReference type="Google" id="ProtNLM"/>
    </source>
</evidence>
<gene>
    <name evidence="6" type="ORF">PECAL_1P30310</name>
</gene>
<feature type="domain" description="LicD/FKTN/FKRP nucleotidyltransferase" evidence="4">
    <location>
        <begin position="233"/>
        <end position="280"/>
    </location>
</feature>
<dbReference type="Pfam" id="PF04991">
    <property type="entry name" value="LicD"/>
    <property type="match status" value="1"/>
</dbReference>
<evidence type="ECO:0000313" key="6">
    <source>
        <dbReference type="EMBL" id="CAH0366534.1"/>
    </source>
</evidence>
<dbReference type="OrthoDB" id="411785at2759"/>
<keyword evidence="7" id="KW-1185">Reference proteome</keyword>
<evidence type="ECO:0000256" key="1">
    <source>
        <dbReference type="ARBA" id="ARBA00008361"/>
    </source>
</evidence>
<evidence type="ECO:0000313" key="7">
    <source>
        <dbReference type="Proteomes" id="UP000789595"/>
    </source>
</evidence>
<dbReference type="Proteomes" id="UP000789595">
    <property type="component" value="Unassembled WGS sequence"/>
</dbReference>
<dbReference type="InterPro" id="IPR007074">
    <property type="entry name" value="LicD/FKTN/FKRP_NTP_transf"/>
</dbReference>
<dbReference type="SUPFAM" id="SSF53335">
    <property type="entry name" value="S-adenosyl-L-methionine-dependent methyltransferases"/>
    <property type="match status" value="1"/>
</dbReference>
<proteinExistence type="inferred from homology"/>
<dbReference type="GO" id="GO:0008757">
    <property type="term" value="F:S-adenosylmethionine-dependent methyltransferase activity"/>
    <property type="evidence" value="ECO:0007669"/>
    <property type="project" value="InterPro"/>
</dbReference>
<dbReference type="CDD" id="cd02440">
    <property type="entry name" value="AdoMet_MTases"/>
    <property type="match status" value="1"/>
</dbReference>
<feature type="domain" description="Methyltransferase type 11" evidence="5">
    <location>
        <begin position="42"/>
        <end position="138"/>
    </location>
</feature>
<comment type="caution">
    <text evidence="6">The sequence shown here is derived from an EMBL/GenBank/DDBJ whole genome shotgun (WGS) entry which is preliminary data.</text>
</comment>
<dbReference type="InterPro" id="IPR029063">
    <property type="entry name" value="SAM-dependent_MTases_sf"/>
</dbReference>
<evidence type="ECO:0000259" key="4">
    <source>
        <dbReference type="Pfam" id="PF04991"/>
    </source>
</evidence>
<keyword evidence="2" id="KW-0489">Methyltransferase</keyword>
<name>A0A8J2WTG3_9STRA</name>
<reference evidence="6" key="1">
    <citation type="submission" date="2021-11" db="EMBL/GenBank/DDBJ databases">
        <authorList>
            <consortium name="Genoscope - CEA"/>
            <person name="William W."/>
        </authorList>
    </citation>
    <scope>NUCLEOTIDE SEQUENCE</scope>
</reference>
<dbReference type="GO" id="GO:0032259">
    <property type="term" value="P:methylation"/>
    <property type="evidence" value="ECO:0007669"/>
    <property type="project" value="UniProtKB-KW"/>
</dbReference>
<dbReference type="GO" id="GO:0009100">
    <property type="term" value="P:glycoprotein metabolic process"/>
    <property type="evidence" value="ECO:0007669"/>
    <property type="project" value="UniProtKB-ARBA"/>
</dbReference>
<comment type="similarity">
    <text evidence="1">Belongs to the methyltransferase superfamily.</text>
</comment>
<dbReference type="Gene3D" id="3.40.50.150">
    <property type="entry name" value="Vaccinia Virus protein VP39"/>
    <property type="match status" value="1"/>
</dbReference>